<accession>A0A812WAM9</accession>
<dbReference type="AlphaFoldDB" id="A0A812WAM9"/>
<sequence>MTGELLLDAVEVSSLAELQELILVKMGSSKFCTCRLLTADGHPLNTLEEADNSTSITAVVVPHSPLLQMVGLQDDKGNLLDPAVPQEEQEEIALKVAFRLASIGCWFGGPGHLCGYPTIPWKHGDVLKPPPAFQVSDEGSSLGAQVRQTTAVVHAGAAVKFSLSEGSAVPMTLEDFTAEKHLTVGDIIKIRNKHGLACDQKREELLAKSPEAEYVSPQISVKEYGLDCVHFVLSYRLLRDDDFC</sequence>
<dbReference type="EMBL" id="CAJNIZ010043479">
    <property type="protein sequence ID" value="CAE7661128.1"/>
    <property type="molecule type" value="Genomic_DNA"/>
</dbReference>
<gene>
    <name evidence="1" type="primary">CCDC19</name>
    <name evidence="1" type="ORF">SPIL2461_LOCUS17934</name>
</gene>
<dbReference type="Proteomes" id="UP000649617">
    <property type="component" value="Unassembled WGS sequence"/>
</dbReference>
<comment type="caution">
    <text evidence="1">The sequence shown here is derived from an EMBL/GenBank/DDBJ whole genome shotgun (WGS) entry which is preliminary data.</text>
</comment>
<protein>
    <submittedName>
        <fullName evidence="1">CCDC19 protein</fullName>
    </submittedName>
</protein>
<organism evidence="1 2">
    <name type="scientific">Symbiodinium pilosum</name>
    <name type="common">Dinoflagellate</name>
    <dbReference type="NCBI Taxonomy" id="2952"/>
    <lineage>
        <taxon>Eukaryota</taxon>
        <taxon>Sar</taxon>
        <taxon>Alveolata</taxon>
        <taxon>Dinophyceae</taxon>
        <taxon>Suessiales</taxon>
        <taxon>Symbiodiniaceae</taxon>
        <taxon>Symbiodinium</taxon>
    </lineage>
</organism>
<evidence type="ECO:0000313" key="1">
    <source>
        <dbReference type="EMBL" id="CAE7661128.1"/>
    </source>
</evidence>
<name>A0A812WAM9_SYMPI</name>
<reference evidence="1" key="1">
    <citation type="submission" date="2021-02" db="EMBL/GenBank/DDBJ databases">
        <authorList>
            <person name="Dougan E. K."/>
            <person name="Rhodes N."/>
            <person name="Thang M."/>
            <person name="Chan C."/>
        </authorList>
    </citation>
    <scope>NUCLEOTIDE SEQUENCE</scope>
</reference>
<keyword evidence="2" id="KW-1185">Reference proteome</keyword>
<proteinExistence type="predicted"/>
<evidence type="ECO:0000313" key="2">
    <source>
        <dbReference type="Proteomes" id="UP000649617"/>
    </source>
</evidence>
<dbReference type="OrthoDB" id="429881at2759"/>